<dbReference type="STRING" id="1033802.SSPSH_003754"/>
<reference evidence="1 2" key="1">
    <citation type="journal article" date="2011" name="J. Bacteriol.">
        <title>Genome sequence of Salinisphaera shabanensis, a gammaproteobacterium from the harsh, variable environment of the brine-seawater interface of the Shaban Deep in the Red Sea.</title>
        <authorList>
            <person name="Antunes A."/>
            <person name="Alam I."/>
            <person name="Bajic V.B."/>
            <person name="Stingl U."/>
        </authorList>
    </citation>
    <scope>NUCLEOTIDE SEQUENCE [LARGE SCALE GENOMIC DNA]</scope>
    <source>
        <strain evidence="1 2">E1L3A</strain>
    </source>
</reference>
<keyword evidence="2" id="KW-1185">Reference proteome</keyword>
<dbReference type="AlphaFoldDB" id="U2E0F3"/>
<dbReference type="RefSeq" id="WP_021031972.1">
    <property type="nucleotide sequence ID" value="NZ_AFNV02000040.1"/>
</dbReference>
<dbReference type="EMBL" id="AFNV02000040">
    <property type="protein sequence ID" value="ERJ17431.1"/>
    <property type="molecule type" value="Genomic_DNA"/>
</dbReference>
<evidence type="ECO:0000313" key="2">
    <source>
        <dbReference type="Proteomes" id="UP000006242"/>
    </source>
</evidence>
<evidence type="ECO:0000313" key="1">
    <source>
        <dbReference type="EMBL" id="ERJ17431.1"/>
    </source>
</evidence>
<sequence length="140" mass="16160">MGVSLSPFAGYESVLFMAEIPDYRSSLVFVRECSDHAARCLFFEHLAANMARLHGHGLIHKDGHFDNIGWIGQQSLVWIDNDIRRAERPAALRAGFRHMQRMLRSTARDAIHAREWHYFNECLRSELARWPKAGILIDEV</sequence>
<accession>U2E0F3</accession>
<dbReference type="OrthoDB" id="5584901at2"/>
<gene>
    <name evidence="1" type="ORF">SSPSH_003754</name>
</gene>
<organism evidence="1 2">
    <name type="scientific">Salinisphaera shabanensis E1L3A</name>
    <dbReference type="NCBI Taxonomy" id="1033802"/>
    <lineage>
        <taxon>Bacteria</taxon>
        <taxon>Pseudomonadati</taxon>
        <taxon>Pseudomonadota</taxon>
        <taxon>Gammaproteobacteria</taxon>
        <taxon>Salinisphaerales</taxon>
        <taxon>Salinisphaeraceae</taxon>
        <taxon>Salinisphaera</taxon>
    </lineage>
</organism>
<dbReference type="Proteomes" id="UP000006242">
    <property type="component" value="Unassembled WGS sequence"/>
</dbReference>
<proteinExistence type="predicted"/>
<comment type="caution">
    <text evidence="1">The sequence shown here is derived from an EMBL/GenBank/DDBJ whole genome shotgun (WGS) entry which is preliminary data.</text>
</comment>
<reference evidence="1 2" key="2">
    <citation type="journal article" date="2013" name="PLoS ONE">
        <title>INDIGO - INtegrated Data Warehouse of MIcrobial GenOmes with Examples from the Red Sea Extremophiles.</title>
        <authorList>
            <person name="Alam I."/>
            <person name="Antunes A."/>
            <person name="Kamau A.A."/>
            <person name="Ba Alawi W."/>
            <person name="Kalkatawi M."/>
            <person name="Stingl U."/>
            <person name="Bajic V.B."/>
        </authorList>
    </citation>
    <scope>NUCLEOTIDE SEQUENCE [LARGE SCALE GENOMIC DNA]</scope>
    <source>
        <strain evidence="1 2">E1L3A</strain>
    </source>
</reference>
<protein>
    <submittedName>
        <fullName evidence="1">Uncharacterized protein</fullName>
    </submittedName>
</protein>
<name>U2E0F3_9GAMM</name>